<dbReference type="Gene3D" id="1.10.287.70">
    <property type="match status" value="1"/>
</dbReference>
<dbReference type="SUPFAM" id="SSF81296">
    <property type="entry name" value="E set domains"/>
    <property type="match status" value="1"/>
</dbReference>
<proteinExistence type="predicted"/>
<dbReference type="PANTHER" id="PTHR14136:SF17">
    <property type="entry name" value="BTB_POZ DOMAIN-CONTAINING PROTEIN KCTD9"/>
    <property type="match status" value="1"/>
</dbReference>
<dbReference type="Pfam" id="PF00805">
    <property type="entry name" value="Pentapeptide"/>
    <property type="match status" value="2"/>
</dbReference>
<comment type="caution">
    <text evidence="2">The sequence shown here is derived from an EMBL/GenBank/DDBJ whole genome shotgun (WGS) entry which is preliminary data.</text>
</comment>
<reference evidence="2 3" key="1">
    <citation type="submission" date="2018-09" db="EMBL/GenBank/DDBJ databases">
        <title>Genomic Encyclopedia of Archaeal and Bacterial Type Strains, Phase II (KMG-II): from individual species to whole genera.</title>
        <authorList>
            <person name="Goeker M."/>
        </authorList>
    </citation>
    <scope>NUCLEOTIDE SEQUENCE [LARGE SCALE GENOMIC DNA]</scope>
    <source>
        <strain evidence="2 3">DSM 21950</strain>
    </source>
</reference>
<keyword evidence="1" id="KW-0812">Transmembrane</keyword>
<dbReference type="Gene3D" id="2.160.20.80">
    <property type="entry name" value="E3 ubiquitin-protein ligase SopA"/>
    <property type="match status" value="1"/>
</dbReference>
<organism evidence="2 3">
    <name type="scientific">Marinifilum flexuosum</name>
    <dbReference type="NCBI Taxonomy" id="1117708"/>
    <lineage>
        <taxon>Bacteria</taxon>
        <taxon>Pseudomonadati</taxon>
        <taxon>Bacteroidota</taxon>
        <taxon>Bacteroidia</taxon>
        <taxon>Marinilabiliales</taxon>
        <taxon>Marinifilaceae</taxon>
    </lineage>
</organism>
<name>A0A419X2T9_9BACT</name>
<dbReference type="InterPro" id="IPR014756">
    <property type="entry name" value="Ig_E-set"/>
</dbReference>
<dbReference type="InterPro" id="IPR013783">
    <property type="entry name" value="Ig-like_fold"/>
</dbReference>
<dbReference type="Proteomes" id="UP000284531">
    <property type="component" value="Unassembled WGS sequence"/>
</dbReference>
<evidence type="ECO:0000313" key="2">
    <source>
        <dbReference type="EMBL" id="RKE02066.1"/>
    </source>
</evidence>
<sequence>MNLFKSKTILFAFEAPEGSKVEIAGDFTNWLEAPLKLHDKGDGVYERKISFKRSGTFQYKYRINEEWVEIMEELQPQSNSIPNAFGTRNFFIDIDLSKREGAEMPAAKKDKIDAKVDKKAYELLIACSDKGDFGEWDRWREQNHYERIYLQGVNFSSRNFEKVNLSNINFHCADFSYAFLSLVNFDACDLRDTDFRKAWFSNGSAKKTNFTMADMRGATINGTEFLKSRMIGTDLRGASAKYVHIEGTDLHHAKIESANFSFAIVDGETLIDTIDVDKRTLFTSVGLSSARLRSGLMDTLNYNIRRNRWEEWFKTGSFMKRLYKNMFIHLFWKISDYGRSTRRILYIFTTLALVFGCIYWFNPEIITNMNSNDTIIKALHTVSFSVVTMITLGFGSMNAAPASLLGHITVALQIIAGYMILAALVSRIAIMFDSEGPDVEHKPLYRPYKDDSKK</sequence>
<dbReference type="PANTHER" id="PTHR14136">
    <property type="entry name" value="BTB_POZ DOMAIN-CONTAINING PROTEIN KCTD9"/>
    <property type="match status" value="1"/>
</dbReference>
<dbReference type="InterPro" id="IPR001646">
    <property type="entry name" value="5peptide_repeat"/>
</dbReference>
<keyword evidence="1" id="KW-1133">Transmembrane helix</keyword>
<protein>
    <submittedName>
        <fullName evidence="2">Uncharacterized protein YjbI with pentapeptide repeats</fullName>
    </submittedName>
</protein>
<dbReference type="SUPFAM" id="SSF141571">
    <property type="entry name" value="Pentapeptide repeat-like"/>
    <property type="match status" value="1"/>
</dbReference>
<dbReference type="OrthoDB" id="5451596at2"/>
<keyword evidence="1" id="KW-0472">Membrane</keyword>
<feature type="transmembrane region" description="Helical" evidence="1">
    <location>
        <begin position="404"/>
        <end position="425"/>
    </location>
</feature>
<dbReference type="SUPFAM" id="SSF81324">
    <property type="entry name" value="Voltage-gated potassium channels"/>
    <property type="match status" value="1"/>
</dbReference>
<dbReference type="InterPro" id="IPR051082">
    <property type="entry name" value="Pentapeptide-BTB/POZ_domain"/>
</dbReference>
<dbReference type="AlphaFoldDB" id="A0A419X2T9"/>
<keyword evidence="3" id="KW-1185">Reference proteome</keyword>
<evidence type="ECO:0000313" key="3">
    <source>
        <dbReference type="Proteomes" id="UP000284531"/>
    </source>
</evidence>
<dbReference type="Gene3D" id="2.60.40.10">
    <property type="entry name" value="Immunoglobulins"/>
    <property type="match status" value="1"/>
</dbReference>
<feature type="transmembrane region" description="Helical" evidence="1">
    <location>
        <begin position="374"/>
        <end position="392"/>
    </location>
</feature>
<accession>A0A419X2T9</accession>
<evidence type="ECO:0000256" key="1">
    <source>
        <dbReference type="SAM" id="Phobius"/>
    </source>
</evidence>
<dbReference type="RefSeq" id="WP_120239927.1">
    <property type="nucleotide sequence ID" value="NZ_RAPQ01000009.1"/>
</dbReference>
<feature type="transmembrane region" description="Helical" evidence="1">
    <location>
        <begin position="344"/>
        <end position="362"/>
    </location>
</feature>
<dbReference type="EMBL" id="RAPQ01000009">
    <property type="protein sequence ID" value="RKE02066.1"/>
    <property type="molecule type" value="Genomic_DNA"/>
</dbReference>
<dbReference type="CDD" id="cd02859">
    <property type="entry name" value="E_set_AMPKbeta_like_N"/>
    <property type="match status" value="1"/>
</dbReference>
<gene>
    <name evidence="2" type="ORF">BXY64_2147</name>
</gene>